<dbReference type="EMBL" id="JARBHB010000013">
    <property type="protein sequence ID" value="KAJ8870376.1"/>
    <property type="molecule type" value="Genomic_DNA"/>
</dbReference>
<evidence type="ECO:0000313" key="3">
    <source>
        <dbReference type="EMBL" id="KAJ8870376.1"/>
    </source>
</evidence>
<organism evidence="3 4">
    <name type="scientific">Dryococelus australis</name>
    <dbReference type="NCBI Taxonomy" id="614101"/>
    <lineage>
        <taxon>Eukaryota</taxon>
        <taxon>Metazoa</taxon>
        <taxon>Ecdysozoa</taxon>
        <taxon>Arthropoda</taxon>
        <taxon>Hexapoda</taxon>
        <taxon>Insecta</taxon>
        <taxon>Pterygota</taxon>
        <taxon>Neoptera</taxon>
        <taxon>Polyneoptera</taxon>
        <taxon>Phasmatodea</taxon>
        <taxon>Verophasmatodea</taxon>
        <taxon>Anareolatae</taxon>
        <taxon>Phasmatidae</taxon>
        <taxon>Eurycanthinae</taxon>
        <taxon>Dryococelus</taxon>
    </lineage>
</organism>
<feature type="region of interest" description="Disordered" evidence="2">
    <location>
        <begin position="942"/>
        <end position="1001"/>
    </location>
</feature>
<feature type="compositionally biased region" description="Basic and acidic residues" evidence="2">
    <location>
        <begin position="954"/>
        <end position="963"/>
    </location>
</feature>
<keyword evidence="1" id="KW-0175">Coiled coil</keyword>
<keyword evidence="4" id="KW-1185">Reference proteome</keyword>
<feature type="compositionally biased region" description="Polar residues" evidence="2">
    <location>
        <begin position="806"/>
        <end position="831"/>
    </location>
</feature>
<feature type="coiled-coil region" evidence="1">
    <location>
        <begin position="200"/>
        <end position="227"/>
    </location>
</feature>
<feature type="compositionally biased region" description="Polar residues" evidence="2">
    <location>
        <begin position="864"/>
        <end position="879"/>
    </location>
</feature>
<evidence type="ECO:0000256" key="2">
    <source>
        <dbReference type="SAM" id="MobiDB-lite"/>
    </source>
</evidence>
<feature type="region of interest" description="Disordered" evidence="2">
    <location>
        <begin position="707"/>
        <end position="749"/>
    </location>
</feature>
<dbReference type="Proteomes" id="UP001159363">
    <property type="component" value="Chromosome 12"/>
</dbReference>
<sequence length="1027" mass="110620">MFPYSRKLLILVLRTLAAKFLVVWLITLVISEAARKAFMGRSKRVGIQQTLVPASGLKSNVVAGGDSSKTTFQVASKTVPMSPQQQTHQQAESAQLLLSLSGGDFVKQQNPSTLQTISKNVRFHQPRTVSAADARKDPTRAVEVIERVPVMTAGAGISKPVVDKQEVKTVYMPEAPRRRGRPLKRAMNLVFKEKVITETELALQKEAEASRKALEALQEEMKSDGQQQLQQQHAVVNKTVGMVAAQPAKMHLETLNKPSATVEPMSKQESLYQVSDASGENVIYQLADGADGASGNIMYKVGDQLITAQGASNDGNIVYQLAEGIKSGDIVYQVADNGDETQEENSNTNIIYQVADGENVTSENTVSNQCMEVLKEAGLPTNVPILLDSGDGQYITVNEEVLMNIVNGGMVQVADGNIVGGEGLQFIVQELPEEPGTPSEETRIVSEPSVTTDVKQTQMIQGQGPGTSQASMETLGQRPYESCADSQHKESLDTPVIENTLNTLAELTLTTGNSQVQSNLNKPVIGHGTEALVQDVTENSNVCVNSGSDAIPVDAESIHSDSEVVTGIIGDSPRVRVTSTEVVEQNEVISENKANVKTSGTAHRDEVHVCETDEVITGDRYGEEARSGFSVLRKSESPMKDGFPSQFLQQDSSVKYEVTSTECGSIGQNFIFQDESSSNETPQKAEIMEQGKSDGTMSVEQELEAMMGETSDTDDASKEKEEEDDSRETTQQGQVANAHSGSTTDEETQDLRMVLSPEEAQDMQSAEDSLDDSILMVLSPDGSGNIKLNNSKPTANGALGGREGIRSTSDVESILSSDADTSTQVPAQEDSTPGEFVILDDGTIANVERGARVVYEGTAEYGQVENQTEPEPQLPESSTEFSVVNNAGVPHTIVSGVEMVKDSTMKPVEENAQKDPHTSPPKDIPYAVGLLPLKTALEKLQAMPEHHPRKTRSGSKDSPPECRTKRKASSCSDPEKRQRVSEEEDEDLEIEEGHESAADTVDAVMVTSAGVAPLPSMVDLTSDTTDG</sequence>
<evidence type="ECO:0000256" key="1">
    <source>
        <dbReference type="SAM" id="Coils"/>
    </source>
</evidence>
<comment type="caution">
    <text evidence="3">The sequence shown here is derived from an EMBL/GenBank/DDBJ whole genome shotgun (WGS) entry which is preliminary data.</text>
</comment>
<protein>
    <submittedName>
        <fullName evidence="3">Uncharacterized protein</fullName>
    </submittedName>
</protein>
<accession>A0ABQ9GG73</accession>
<proteinExistence type="predicted"/>
<feature type="region of interest" description="Disordered" evidence="2">
    <location>
        <begin position="860"/>
        <end position="879"/>
    </location>
</feature>
<feature type="region of interest" description="Disordered" evidence="2">
    <location>
        <begin position="782"/>
        <end position="834"/>
    </location>
</feature>
<reference evidence="3 4" key="1">
    <citation type="submission" date="2023-02" db="EMBL/GenBank/DDBJ databases">
        <title>LHISI_Scaffold_Assembly.</title>
        <authorList>
            <person name="Stuart O.P."/>
            <person name="Cleave R."/>
            <person name="Magrath M.J.L."/>
            <person name="Mikheyev A.S."/>
        </authorList>
    </citation>
    <scope>NUCLEOTIDE SEQUENCE [LARGE SCALE GENOMIC DNA]</scope>
    <source>
        <strain evidence="3">Daus_M_001</strain>
        <tissue evidence="3">Leg muscle</tissue>
    </source>
</reference>
<feature type="compositionally biased region" description="Polar residues" evidence="2">
    <location>
        <begin position="731"/>
        <end position="743"/>
    </location>
</feature>
<evidence type="ECO:0000313" key="4">
    <source>
        <dbReference type="Proteomes" id="UP001159363"/>
    </source>
</evidence>
<name>A0ABQ9GG73_9NEOP</name>
<gene>
    <name evidence="3" type="ORF">PR048_029397</name>
</gene>